<dbReference type="InterPro" id="IPR047198">
    <property type="entry name" value="DDP-like_NUDIX"/>
</dbReference>
<dbReference type="Proteomes" id="UP000240418">
    <property type="component" value="Unassembled WGS sequence"/>
</dbReference>
<reference evidence="6 7" key="1">
    <citation type="submission" date="2018-03" db="EMBL/GenBank/DDBJ databases">
        <title>Genomic Encyclopedia of Archaeal and Bacterial Type Strains, Phase II (KMG-II): from individual species to whole genera.</title>
        <authorList>
            <person name="Goeker M."/>
        </authorList>
    </citation>
    <scope>NUCLEOTIDE SEQUENCE [LARGE SCALE GENOMIC DNA]</scope>
    <source>
        <strain evidence="6 7">DSM 100673</strain>
    </source>
</reference>
<evidence type="ECO:0000256" key="1">
    <source>
        <dbReference type="ARBA" id="ARBA00001946"/>
    </source>
</evidence>
<dbReference type="PANTHER" id="PTHR12629:SF0">
    <property type="entry name" value="DIPHOSPHOINOSITOL-POLYPHOSPHATE DIPHOSPHATASE"/>
    <property type="match status" value="1"/>
</dbReference>
<evidence type="ECO:0000256" key="4">
    <source>
        <dbReference type="ARBA" id="ARBA00022842"/>
    </source>
</evidence>
<comment type="caution">
    <text evidence="6">The sequence shown here is derived from an EMBL/GenBank/DDBJ whole genome shotgun (WGS) entry which is preliminary data.</text>
</comment>
<dbReference type="Pfam" id="PF00293">
    <property type="entry name" value="NUDIX"/>
    <property type="match status" value="1"/>
</dbReference>
<dbReference type="InterPro" id="IPR015797">
    <property type="entry name" value="NUDIX_hydrolase-like_dom_sf"/>
</dbReference>
<feature type="domain" description="Nudix hydrolase" evidence="5">
    <location>
        <begin position="21"/>
        <end position="153"/>
    </location>
</feature>
<dbReference type="InterPro" id="IPR000086">
    <property type="entry name" value="NUDIX_hydrolase_dom"/>
</dbReference>
<keyword evidence="3" id="KW-0378">Hydrolase</keyword>
<comment type="cofactor">
    <cofactor evidence="1">
        <name>Mg(2+)</name>
        <dbReference type="ChEBI" id="CHEBI:18420"/>
    </cofactor>
</comment>
<proteinExistence type="predicted"/>
<dbReference type="GO" id="GO:0016462">
    <property type="term" value="F:pyrophosphatase activity"/>
    <property type="evidence" value="ECO:0007669"/>
    <property type="project" value="InterPro"/>
</dbReference>
<dbReference type="PANTHER" id="PTHR12629">
    <property type="entry name" value="DIPHOSPHOINOSITOL POLYPHOSPHATE PHOSPHOHYDROLASE"/>
    <property type="match status" value="1"/>
</dbReference>
<dbReference type="EMBL" id="PYGJ01000021">
    <property type="protein sequence ID" value="PSL17131.1"/>
    <property type="molecule type" value="Genomic_DNA"/>
</dbReference>
<protein>
    <submittedName>
        <fullName evidence="6">8-oxo-dGTP pyrophosphatase MutT (NUDIX family)</fullName>
    </submittedName>
</protein>
<dbReference type="GO" id="GO:0005737">
    <property type="term" value="C:cytoplasm"/>
    <property type="evidence" value="ECO:0007669"/>
    <property type="project" value="TreeGrafter"/>
</dbReference>
<dbReference type="PROSITE" id="PS51462">
    <property type="entry name" value="NUDIX"/>
    <property type="match status" value="1"/>
</dbReference>
<evidence type="ECO:0000256" key="2">
    <source>
        <dbReference type="ARBA" id="ARBA00022723"/>
    </source>
</evidence>
<evidence type="ECO:0000313" key="7">
    <source>
        <dbReference type="Proteomes" id="UP000240418"/>
    </source>
</evidence>
<sequence length="158" mass="17908">MGLQHPADIAAMIKAAGKKNGKHLQYGAVPFRIVDGKTQVLLITSRRTHRWIVPKGWPITALKPHKAAATEAWEEAGVRGTASKHCIGVYSYPKLRKNGRTKICTVLLFPIEVRKLANSFPERGQRKRKWLRPKRAAARIENTELAKIIRRFDAQLLR</sequence>
<dbReference type="AlphaFoldDB" id="A0A2P8F5Y9"/>
<keyword evidence="2" id="KW-0479">Metal-binding</keyword>
<dbReference type="SUPFAM" id="SSF55811">
    <property type="entry name" value="Nudix"/>
    <property type="match status" value="1"/>
</dbReference>
<dbReference type="CDD" id="cd04666">
    <property type="entry name" value="NUDIX_DIPP2_like_Nudt4"/>
    <property type="match status" value="1"/>
</dbReference>
<gene>
    <name evidence="6" type="ORF">CLV88_12141</name>
</gene>
<evidence type="ECO:0000256" key="3">
    <source>
        <dbReference type="ARBA" id="ARBA00022801"/>
    </source>
</evidence>
<keyword evidence="4" id="KW-0460">Magnesium</keyword>
<dbReference type="GO" id="GO:0046872">
    <property type="term" value="F:metal ion binding"/>
    <property type="evidence" value="ECO:0007669"/>
    <property type="project" value="UniProtKB-KW"/>
</dbReference>
<keyword evidence="7" id="KW-1185">Reference proteome</keyword>
<organism evidence="6 7">
    <name type="scientific">Shimia abyssi</name>
    <dbReference type="NCBI Taxonomy" id="1662395"/>
    <lineage>
        <taxon>Bacteria</taxon>
        <taxon>Pseudomonadati</taxon>
        <taxon>Pseudomonadota</taxon>
        <taxon>Alphaproteobacteria</taxon>
        <taxon>Rhodobacterales</taxon>
        <taxon>Roseobacteraceae</taxon>
    </lineage>
</organism>
<name>A0A2P8F5Y9_9RHOB</name>
<accession>A0A2P8F5Y9</accession>
<evidence type="ECO:0000313" key="6">
    <source>
        <dbReference type="EMBL" id="PSL17131.1"/>
    </source>
</evidence>
<dbReference type="Gene3D" id="3.90.79.10">
    <property type="entry name" value="Nucleoside Triphosphate Pyrophosphohydrolase"/>
    <property type="match status" value="1"/>
</dbReference>
<evidence type="ECO:0000259" key="5">
    <source>
        <dbReference type="PROSITE" id="PS51462"/>
    </source>
</evidence>
<dbReference type="RefSeq" id="WP_243403751.1">
    <property type="nucleotide sequence ID" value="NZ_PYGJ01000021.1"/>
</dbReference>